<keyword evidence="4 6" id="KW-1133">Transmembrane helix</keyword>
<proteinExistence type="predicted"/>
<accession>A0ABR8S0Q3</accession>
<dbReference type="RefSeq" id="WP_191718144.1">
    <property type="nucleotide sequence ID" value="NZ_JACSQP010000003.1"/>
</dbReference>
<evidence type="ECO:0000313" key="8">
    <source>
        <dbReference type="Proteomes" id="UP000648352"/>
    </source>
</evidence>
<evidence type="ECO:0000256" key="4">
    <source>
        <dbReference type="ARBA" id="ARBA00022989"/>
    </source>
</evidence>
<feature type="transmembrane region" description="Helical" evidence="6">
    <location>
        <begin position="12"/>
        <end position="29"/>
    </location>
</feature>
<feature type="transmembrane region" description="Helical" evidence="6">
    <location>
        <begin position="101"/>
        <end position="122"/>
    </location>
</feature>
<evidence type="ECO:0000256" key="5">
    <source>
        <dbReference type="ARBA" id="ARBA00023136"/>
    </source>
</evidence>
<feature type="transmembrane region" description="Helical" evidence="6">
    <location>
        <begin position="280"/>
        <end position="299"/>
    </location>
</feature>
<sequence>MTETPPRSRRAASGAQGGITGAVITTYLARMSSMIAYVALLPLVLGTFGAESYGLYMLTVSLGALFQQDLGIGDATTRFIGVAAPSDDVTRMRRVASASNVFYFGAAFVLASATALAFAFTVPNAHFSESLQSAAWALAILGVGNVFLLLVFSANRQILAGVGRLTLVNYLLIGLATFRVVFTVVVCWLHLGIVAVAVVDVLGILGFGIATYVLRRRHAPRITARVSDFRWSVFRELFRVSSQLMVLGIAGVVIMQVGGILTALLLPIAFTAVYAAGQRIYLLVKEVTGSLAVALLPTASMRHGGAAGAPIGQMYLRGTGLANMLMTIVLVPVVVFMPQIMRLWLGEAGPGAAIVAQILVLSMFANNNHLLAVPILTAQGSLRGFAVLHTIWAVTGTLLALMLGGTMGLTGIALGLALPIVVLEPFYIAIALHRLGLTLREFATRCLVMPFATVAPLAALLYGASLLDPPLPLVAALIVGWAAAALTVYYFFAFDKATRAGVRSALTVRSRAGRTLEDSP</sequence>
<feature type="transmembrane region" description="Helical" evidence="6">
    <location>
        <begin position="167"/>
        <end position="186"/>
    </location>
</feature>
<feature type="transmembrane region" description="Helical" evidence="6">
    <location>
        <begin position="385"/>
        <end position="403"/>
    </location>
</feature>
<keyword evidence="2" id="KW-1003">Cell membrane</keyword>
<feature type="transmembrane region" description="Helical" evidence="6">
    <location>
        <begin position="352"/>
        <end position="373"/>
    </location>
</feature>
<feature type="transmembrane region" description="Helical" evidence="6">
    <location>
        <begin position="471"/>
        <end position="493"/>
    </location>
</feature>
<evidence type="ECO:0000256" key="2">
    <source>
        <dbReference type="ARBA" id="ARBA00022475"/>
    </source>
</evidence>
<comment type="caution">
    <text evidence="7">The sequence shown here is derived from an EMBL/GenBank/DDBJ whole genome shotgun (WGS) entry which is preliminary data.</text>
</comment>
<name>A0ABR8S0Q3_9MICO</name>
<evidence type="ECO:0000313" key="7">
    <source>
        <dbReference type="EMBL" id="MBD7957069.1"/>
    </source>
</evidence>
<evidence type="ECO:0000256" key="6">
    <source>
        <dbReference type="SAM" id="Phobius"/>
    </source>
</evidence>
<dbReference type="InterPro" id="IPR050833">
    <property type="entry name" value="Poly_Biosynth_Transport"/>
</dbReference>
<feature type="transmembrane region" description="Helical" evidence="6">
    <location>
        <begin position="35"/>
        <end position="58"/>
    </location>
</feature>
<dbReference type="PANTHER" id="PTHR30250">
    <property type="entry name" value="PST FAMILY PREDICTED COLANIC ACID TRANSPORTER"/>
    <property type="match status" value="1"/>
</dbReference>
<keyword evidence="3 6" id="KW-0812">Transmembrane</keyword>
<evidence type="ECO:0008006" key="9">
    <source>
        <dbReference type="Google" id="ProtNLM"/>
    </source>
</evidence>
<dbReference type="PANTHER" id="PTHR30250:SF26">
    <property type="entry name" value="PSMA PROTEIN"/>
    <property type="match status" value="1"/>
</dbReference>
<evidence type="ECO:0000256" key="1">
    <source>
        <dbReference type="ARBA" id="ARBA00004651"/>
    </source>
</evidence>
<dbReference type="EMBL" id="JACSQP010000003">
    <property type="protein sequence ID" value="MBD7957069.1"/>
    <property type="molecule type" value="Genomic_DNA"/>
</dbReference>
<organism evidence="7 8">
    <name type="scientific">Microbacterium pullorum</name>
    <dbReference type="NCBI Taxonomy" id="2762236"/>
    <lineage>
        <taxon>Bacteria</taxon>
        <taxon>Bacillati</taxon>
        <taxon>Actinomycetota</taxon>
        <taxon>Actinomycetes</taxon>
        <taxon>Micrococcales</taxon>
        <taxon>Microbacteriaceae</taxon>
        <taxon>Microbacterium</taxon>
    </lineage>
</organism>
<feature type="transmembrane region" description="Helical" evidence="6">
    <location>
        <begin position="320"/>
        <end position="340"/>
    </location>
</feature>
<feature type="transmembrane region" description="Helical" evidence="6">
    <location>
        <begin position="134"/>
        <end position="155"/>
    </location>
</feature>
<gene>
    <name evidence="7" type="ORF">H9651_05430</name>
</gene>
<evidence type="ECO:0000256" key="3">
    <source>
        <dbReference type="ARBA" id="ARBA00022692"/>
    </source>
</evidence>
<keyword evidence="8" id="KW-1185">Reference proteome</keyword>
<comment type="subcellular location">
    <subcellularLocation>
        <location evidence="1">Cell membrane</location>
        <topology evidence="1">Multi-pass membrane protein</topology>
    </subcellularLocation>
</comment>
<keyword evidence="5 6" id="KW-0472">Membrane</keyword>
<feature type="transmembrane region" description="Helical" evidence="6">
    <location>
        <begin position="409"/>
        <end position="430"/>
    </location>
</feature>
<feature type="transmembrane region" description="Helical" evidence="6">
    <location>
        <begin position="192"/>
        <end position="214"/>
    </location>
</feature>
<dbReference type="Proteomes" id="UP000648352">
    <property type="component" value="Unassembled WGS sequence"/>
</dbReference>
<feature type="transmembrane region" description="Helical" evidence="6">
    <location>
        <begin position="442"/>
        <end position="465"/>
    </location>
</feature>
<protein>
    <recommendedName>
        <fullName evidence="9">Polysaccharide biosynthesis protein C-terminal domain-containing protein</fullName>
    </recommendedName>
</protein>
<feature type="transmembrane region" description="Helical" evidence="6">
    <location>
        <begin position="244"/>
        <end position="274"/>
    </location>
</feature>
<reference evidence="7 8" key="1">
    <citation type="submission" date="2020-08" db="EMBL/GenBank/DDBJ databases">
        <title>A Genomic Blueprint of the Chicken Gut Microbiome.</title>
        <authorList>
            <person name="Gilroy R."/>
            <person name="Ravi A."/>
            <person name="Getino M."/>
            <person name="Pursley I."/>
            <person name="Horton D.L."/>
            <person name="Alikhan N.-F."/>
            <person name="Baker D."/>
            <person name="Gharbi K."/>
            <person name="Hall N."/>
            <person name="Watson M."/>
            <person name="Adriaenssens E.M."/>
            <person name="Foster-Nyarko E."/>
            <person name="Jarju S."/>
            <person name="Secka A."/>
            <person name="Antonio M."/>
            <person name="Oren A."/>
            <person name="Chaudhuri R."/>
            <person name="La Ragione R.M."/>
            <person name="Hildebrand F."/>
            <person name="Pallen M.J."/>
        </authorList>
    </citation>
    <scope>NUCLEOTIDE SEQUENCE [LARGE SCALE GENOMIC DNA]</scope>
    <source>
        <strain evidence="7 8">Sa4CUA7</strain>
    </source>
</reference>